<comment type="similarity">
    <text evidence="10">Belongs to the ABC transporter superfamily. Drug exporter-1 (DrugE1) (TC 3.A.1.105) family.</text>
</comment>
<evidence type="ECO:0000313" key="12">
    <source>
        <dbReference type="EMBL" id="MCQ8771197.1"/>
    </source>
</evidence>
<keyword evidence="9" id="KW-0046">Antibiotic resistance</keyword>
<dbReference type="AlphaFoldDB" id="A0A9X2LH35"/>
<evidence type="ECO:0000256" key="6">
    <source>
        <dbReference type="ARBA" id="ARBA00022840"/>
    </source>
</evidence>
<keyword evidence="7" id="KW-1278">Translocase</keyword>
<dbReference type="NCBIfam" id="TIGR01188">
    <property type="entry name" value="drrA"/>
    <property type="match status" value="1"/>
</dbReference>
<dbReference type="InterPro" id="IPR027417">
    <property type="entry name" value="P-loop_NTPase"/>
</dbReference>
<comment type="subcellular location">
    <subcellularLocation>
        <location evidence="1">Cell membrane</location>
        <topology evidence="1">Peripheral membrane protein</topology>
        <orientation evidence="1">Cytoplasmic side</orientation>
    </subcellularLocation>
</comment>
<dbReference type="InterPro" id="IPR017871">
    <property type="entry name" value="ABC_transporter-like_CS"/>
</dbReference>
<keyword evidence="6 12" id="KW-0067">ATP-binding</keyword>
<dbReference type="GO" id="GO:0005524">
    <property type="term" value="F:ATP binding"/>
    <property type="evidence" value="ECO:0007669"/>
    <property type="project" value="UniProtKB-KW"/>
</dbReference>
<proteinExistence type="inferred from homology"/>
<dbReference type="SMART" id="SM00382">
    <property type="entry name" value="AAA"/>
    <property type="match status" value="1"/>
</dbReference>
<dbReference type="GO" id="GO:0005886">
    <property type="term" value="C:plasma membrane"/>
    <property type="evidence" value="ECO:0007669"/>
    <property type="project" value="UniProtKB-SubCell"/>
</dbReference>
<feature type="domain" description="ABC transporter" evidence="11">
    <location>
        <begin position="16"/>
        <end position="246"/>
    </location>
</feature>
<dbReference type="Proteomes" id="UP001142374">
    <property type="component" value="Unassembled WGS sequence"/>
</dbReference>
<dbReference type="GO" id="GO:0043215">
    <property type="term" value="P:daunorubicin transport"/>
    <property type="evidence" value="ECO:0007669"/>
    <property type="project" value="InterPro"/>
</dbReference>
<evidence type="ECO:0000256" key="8">
    <source>
        <dbReference type="ARBA" id="ARBA00023136"/>
    </source>
</evidence>
<reference evidence="12" key="1">
    <citation type="submission" date="2022-06" db="EMBL/GenBank/DDBJ databases">
        <title>WGS of actinobacteria.</title>
        <authorList>
            <person name="Thawai C."/>
        </authorList>
    </citation>
    <scope>NUCLEOTIDE SEQUENCE</scope>
    <source>
        <strain evidence="12">AA8</strain>
    </source>
</reference>
<dbReference type="GO" id="GO:0008559">
    <property type="term" value="F:ABC-type xenobiotic transporter activity"/>
    <property type="evidence" value="ECO:0007669"/>
    <property type="project" value="UniProtKB-EC"/>
</dbReference>
<keyword evidence="3" id="KW-0813">Transport</keyword>
<dbReference type="RefSeq" id="WP_256790738.1">
    <property type="nucleotide sequence ID" value="NZ_JANIID010000012.1"/>
</dbReference>
<dbReference type="InterPro" id="IPR050763">
    <property type="entry name" value="ABC_transporter_ATP-binding"/>
</dbReference>
<keyword evidence="13" id="KW-1185">Reference proteome</keyword>
<dbReference type="EC" id="7.6.2.2" evidence="2"/>
<dbReference type="PANTHER" id="PTHR42711">
    <property type="entry name" value="ABC TRANSPORTER ATP-BINDING PROTEIN"/>
    <property type="match status" value="1"/>
</dbReference>
<keyword evidence="8" id="KW-0472">Membrane</keyword>
<evidence type="ECO:0000256" key="9">
    <source>
        <dbReference type="ARBA" id="ARBA00023251"/>
    </source>
</evidence>
<dbReference type="Gene3D" id="3.40.50.300">
    <property type="entry name" value="P-loop containing nucleotide triphosphate hydrolases"/>
    <property type="match status" value="1"/>
</dbReference>
<accession>A0A9X2LH35</accession>
<evidence type="ECO:0000259" key="11">
    <source>
        <dbReference type="PROSITE" id="PS50893"/>
    </source>
</evidence>
<dbReference type="PROSITE" id="PS50893">
    <property type="entry name" value="ABC_TRANSPORTER_2"/>
    <property type="match status" value="1"/>
</dbReference>
<evidence type="ECO:0000256" key="3">
    <source>
        <dbReference type="ARBA" id="ARBA00022448"/>
    </source>
</evidence>
<evidence type="ECO:0000256" key="4">
    <source>
        <dbReference type="ARBA" id="ARBA00022475"/>
    </source>
</evidence>
<evidence type="ECO:0000256" key="10">
    <source>
        <dbReference type="ARBA" id="ARBA00049985"/>
    </source>
</evidence>
<dbReference type="PROSITE" id="PS00211">
    <property type="entry name" value="ABC_TRANSPORTER_1"/>
    <property type="match status" value="1"/>
</dbReference>
<comment type="caution">
    <text evidence="12">The sequence shown here is derived from an EMBL/GenBank/DDBJ whole genome shotgun (WGS) entry which is preliminary data.</text>
</comment>
<organism evidence="12 13">
    <name type="scientific">Streptomyces telluris</name>
    <dbReference type="NCBI Taxonomy" id="2720021"/>
    <lineage>
        <taxon>Bacteria</taxon>
        <taxon>Bacillati</taxon>
        <taxon>Actinomycetota</taxon>
        <taxon>Actinomycetes</taxon>
        <taxon>Kitasatosporales</taxon>
        <taxon>Streptomycetaceae</taxon>
        <taxon>Streptomyces</taxon>
    </lineage>
</organism>
<evidence type="ECO:0000256" key="5">
    <source>
        <dbReference type="ARBA" id="ARBA00022741"/>
    </source>
</evidence>
<protein>
    <recommendedName>
        <fullName evidence="2">ABC-type xenobiotic transporter</fullName>
        <ecNumber evidence="2">7.6.2.2</ecNumber>
    </recommendedName>
</protein>
<dbReference type="PANTHER" id="PTHR42711:SF19">
    <property type="entry name" value="DOXORUBICIN RESISTANCE ATP-BINDING PROTEIN DRRA"/>
    <property type="match status" value="1"/>
</dbReference>
<name>A0A9X2LH35_9ACTN</name>
<keyword evidence="4" id="KW-1003">Cell membrane</keyword>
<evidence type="ECO:0000256" key="7">
    <source>
        <dbReference type="ARBA" id="ARBA00022967"/>
    </source>
</evidence>
<dbReference type="EMBL" id="JANIID010000012">
    <property type="protein sequence ID" value="MCQ8771197.1"/>
    <property type="molecule type" value="Genomic_DNA"/>
</dbReference>
<evidence type="ECO:0000256" key="1">
    <source>
        <dbReference type="ARBA" id="ARBA00004413"/>
    </source>
</evidence>
<dbReference type="GO" id="GO:0046677">
    <property type="term" value="P:response to antibiotic"/>
    <property type="evidence" value="ECO:0007669"/>
    <property type="project" value="UniProtKB-KW"/>
</dbReference>
<keyword evidence="5" id="KW-0547">Nucleotide-binding</keyword>
<dbReference type="InterPro" id="IPR003439">
    <property type="entry name" value="ABC_transporter-like_ATP-bd"/>
</dbReference>
<dbReference type="Pfam" id="PF00005">
    <property type="entry name" value="ABC_tran"/>
    <property type="match status" value="1"/>
</dbReference>
<dbReference type="GO" id="GO:0016887">
    <property type="term" value="F:ATP hydrolysis activity"/>
    <property type="evidence" value="ECO:0007669"/>
    <property type="project" value="InterPro"/>
</dbReference>
<dbReference type="InterPro" id="IPR005894">
    <property type="entry name" value="DrrA"/>
</dbReference>
<dbReference type="SUPFAM" id="SSF52540">
    <property type="entry name" value="P-loop containing nucleoside triphosphate hydrolases"/>
    <property type="match status" value="1"/>
</dbReference>
<dbReference type="FunFam" id="3.40.50.300:FF:000589">
    <property type="entry name" value="ABC transporter, ATP-binding subunit"/>
    <property type="match status" value="1"/>
</dbReference>
<gene>
    <name evidence="12" type="ORF">NQU55_15700</name>
</gene>
<dbReference type="GO" id="GO:1900753">
    <property type="term" value="P:doxorubicin transport"/>
    <property type="evidence" value="ECO:0007669"/>
    <property type="project" value="InterPro"/>
</dbReference>
<sequence length="348" mass="37374">MSTPSWVDGHASPAAVSAIGLRKSYGDKSVLDGIDLRIPAGSVFALLGPNGAGKTTVVKILSTLITADGGQVQVAGHDIAKSPDGVRAAIGVTGQFSAVDGLITGEENMLLMADLHHLSKREGRRVAAELLERFDLVEAAKKPASTYSGGMKRRLDIAMTLVGKPRIIFLDEPTTGLDPRSRHNMWGIIRELVSEGATVFLTTQYLEEADELADRIAVLNDGKIAAEGTAEELKRLIPGGHVRLRFSDPSAYQAAASALREVSRDDEALSLQIPSDGSQRELRSILDWLDSVGIEADELTVHTPDLDDVFFALTGSNEPIRASLSNQLNQLNQSDQPNQPNQPKEAVR</sequence>
<evidence type="ECO:0000256" key="2">
    <source>
        <dbReference type="ARBA" id="ARBA00012191"/>
    </source>
</evidence>
<dbReference type="InterPro" id="IPR003593">
    <property type="entry name" value="AAA+_ATPase"/>
</dbReference>
<evidence type="ECO:0000313" key="13">
    <source>
        <dbReference type="Proteomes" id="UP001142374"/>
    </source>
</evidence>